<feature type="compositionally biased region" description="Polar residues" evidence="4">
    <location>
        <begin position="99"/>
        <end position="127"/>
    </location>
</feature>
<reference evidence="5" key="1">
    <citation type="submission" date="2021-07" db="EMBL/GenBank/DDBJ databases">
        <authorList>
            <person name="Catto M.A."/>
            <person name="Jacobson A."/>
            <person name="Kennedy G."/>
            <person name="Labadie P."/>
            <person name="Hunt B.G."/>
            <person name="Srinivasan R."/>
        </authorList>
    </citation>
    <scope>NUCLEOTIDE SEQUENCE</scope>
    <source>
        <strain evidence="5">PL_HMW_Pooled</strain>
        <tissue evidence="5">Head</tissue>
    </source>
</reference>
<proteinExistence type="predicted"/>
<organism evidence="5 6">
    <name type="scientific">Frankliniella fusca</name>
    <dbReference type="NCBI Taxonomy" id="407009"/>
    <lineage>
        <taxon>Eukaryota</taxon>
        <taxon>Metazoa</taxon>
        <taxon>Ecdysozoa</taxon>
        <taxon>Arthropoda</taxon>
        <taxon>Hexapoda</taxon>
        <taxon>Insecta</taxon>
        <taxon>Pterygota</taxon>
        <taxon>Neoptera</taxon>
        <taxon>Paraneoptera</taxon>
        <taxon>Thysanoptera</taxon>
        <taxon>Terebrantia</taxon>
        <taxon>Thripoidea</taxon>
        <taxon>Thripidae</taxon>
        <taxon>Frankliniella</taxon>
    </lineage>
</organism>
<feature type="compositionally biased region" description="Basic and acidic residues" evidence="4">
    <location>
        <begin position="501"/>
        <end position="514"/>
    </location>
</feature>
<feature type="region of interest" description="Disordered" evidence="4">
    <location>
        <begin position="610"/>
        <end position="691"/>
    </location>
</feature>
<feature type="region of interest" description="Disordered" evidence="4">
    <location>
        <begin position="850"/>
        <end position="914"/>
    </location>
</feature>
<evidence type="ECO:0000256" key="2">
    <source>
        <dbReference type="ARBA" id="ARBA00023163"/>
    </source>
</evidence>
<evidence type="ECO:0000256" key="3">
    <source>
        <dbReference type="ARBA" id="ARBA00023242"/>
    </source>
</evidence>
<feature type="region of interest" description="Disordered" evidence="4">
    <location>
        <begin position="1"/>
        <end position="187"/>
    </location>
</feature>
<protein>
    <submittedName>
        <fullName evidence="5">GON-4-like protein</fullName>
    </submittedName>
</protein>
<dbReference type="GO" id="GO:0003712">
    <property type="term" value="F:transcription coregulator activity"/>
    <property type="evidence" value="ECO:0007669"/>
    <property type="project" value="TreeGrafter"/>
</dbReference>
<keyword evidence="3" id="KW-0539">Nucleus</keyword>
<dbReference type="PANTHER" id="PTHR16088:SF3">
    <property type="entry name" value="GON-4-LIKE PROTEIN"/>
    <property type="match status" value="1"/>
</dbReference>
<feature type="region of interest" description="Disordered" evidence="4">
    <location>
        <begin position="492"/>
        <end position="524"/>
    </location>
</feature>
<feature type="compositionally biased region" description="Low complexity" evidence="4">
    <location>
        <begin position="550"/>
        <end position="564"/>
    </location>
</feature>
<name>A0AAE1H0Y6_9NEOP</name>
<evidence type="ECO:0000313" key="6">
    <source>
        <dbReference type="Proteomes" id="UP001219518"/>
    </source>
</evidence>
<feature type="compositionally biased region" description="Acidic residues" evidence="4">
    <location>
        <begin position="291"/>
        <end position="308"/>
    </location>
</feature>
<reference evidence="5" key="2">
    <citation type="journal article" date="2023" name="BMC Genomics">
        <title>Pest status, molecular evolution, and epigenetic factors derived from the genome assembly of Frankliniella fusca, a thysanopteran phytovirus vector.</title>
        <authorList>
            <person name="Catto M.A."/>
            <person name="Labadie P.E."/>
            <person name="Jacobson A.L."/>
            <person name="Kennedy G.G."/>
            <person name="Srinivasan R."/>
            <person name="Hunt B.G."/>
        </authorList>
    </citation>
    <scope>NUCLEOTIDE SEQUENCE</scope>
    <source>
        <strain evidence="5">PL_HMW_Pooled</strain>
    </source>
</reference>
<keyword evidence="6" id="KW-1185">Reference proteome</keyword>
<evidence type="ECO:0000313" key="5">
    <source>
        <dbReference type="EMBL" id="KAK3912301.1"/>
    </source>
</evidence>
<feature type="compositionally biased region" description="Basic and acidic residues" evidence="4">
    <location>
        <begin position="859"/>
        <end position="874"/>
    </location>
</feature>
<feature type="compositionally biased region" description="Basic and acidic residues" evidence="4">
    <location>
        <begin position="790"/>
        <end position="802"/>
    </location>
</feature>
<feature type="region of interest" description="Disordered" evidence="4">
    <location>
        <begin position="547"/>
        <end position="585"/>
    </location>
</feature>
<dbReference type="GO" id="GO:0005634">
    <property type="term" value="C:nucleus"/>
    <property type="evidence" value="ECO:0007669"/>
    <property type="project" value="TreeGrafter"/>
</dbReference>
<dbReference type="GO" id="GO:0006355">
    <property type="term" value="P:regulation of DNA-templated transcription"/>
    <property type="evidence" value="ECO:0007669"/>
    <property type="project" value="TreeGrafter"/>
</dbReference>
<feature type="region of interest" description="Disordered" evidence="4">
    <location>
        <begin position="291"/>
        <end position="384"/>
    </location>
</feature>
<feature type="compositionally biased region" description="Polar residues" evidence="4">
    <location>
        <begin position="23"/>
        <end position="49"/>
    </location>
</feature>
<comment type="caution">
    <text evidence="5">The sequence shown here is derived from an EMBL/GenBank/DDBJ whole genome shotgun (WGS) entry which is preliminary data.</text>
</comment>
<sequence>MSGRMPLSPKTPLPNQSKRRSAFSPTFTSSPGCSSTPNTSNGCGNNSSPVRRILWSKGSPARSSKPLNSPAARRSFHSQDSRSPRHSRSLSKENDTEKSTSFSKNASSTDPSWSVTTFSSTESNGTVTVELDFPHGGWDEDEDSSNGSSSRSLEIVESEAECQPSPIHRGRKRKQSEVSEEDNAILSGMGEEIERQLEAKAERNRLTVPNVKNILRTVITNPYVQAMVRRSIKSGDISVSGDLDMTFEPIMTRAKAKLLSDDATISDVSWAGTPLKAQPPSECQALISEELDDSEDDEEYQPGEDEHSDNEYSEREGSERGSERDMSMEQPSPAFCDTDTESCPATPTPSPKPYITDSATQTNWSEDGVFKVPSLPPEPQQEEENIALRTRSKLPLNDTPLEEIEQAFVPPDITPDLYDVPCDNEDWQEFLKEFMQPMRSEPEIPNHEDDDDPEYNVLADEEIIDKEELRKDRAVRVSKRELNELMRELLEFTETLSSDEDEKKGNGEKNEVQSKEGSSNSILTGNEDMSLFLDAYMSLGSITPMASLKTTPPTRSPSTPTLNTPVPPLSPPCGRTPDTGKKIMSNEVNTDQHGYLSQNREEVGHAVKGKVAADKKHGPDPSIDQGNTITKGMCGSQSGKKMNVSNSLGKLSPYPNSVPTNQSQNRVRCTPGKPNKFPESVSETRSKMSCTPGKLETVSNSLMNDDGQLMFFTPGKLESYFDEFPKNDENNFESIGMVGANTPICAVENNNETTFSPGKQYYLMNPVSHWQEDSVNFSNPSLETQITDKSWVETDGQNKRYETSSVQVDDTSPPEDCQNEKYETLSVQVEETAPPEDAQNERFETLSVQVEETPPPEDFPNKRYESLSVQREEITPPEDTVSSGPDESVSLAMSSEPPSPGGSDSNSHQISGDCYLSPQGDVVLNGQVMLSSIQRLLLDQQMRQHVQLLTQCFLQTYQHPVHEHHALPCKQKLEYLNNMAKDKRKSAFKPANLTPALEVINCWEQKLSSDEGPEIMQFMKDEVAKGAHLKKRRQKTVLKFPPQLLNLMSQSKAFIYPKLLPHLPFVVYERNNKEVFRSEQQLIALGLEEFTQFITDNDPKSKGSFKRAFEYMSEYLVVAREPASLWNFYRRSPTDESSPIRHFLKHKCAPPTSHVVIPFDENKMICLRDHPYHYLPELWGDFMYEQAKQQAKQQAAVAILIDL</sequence>
<gene>
    <name evidence="5" type="ORF">KUF71_021871</name>
</gene>
<dbReference type="EMBL" id="JAHWGI010000292">
    <property type="protein sequence ID" value="KAK3912301.1"/>
    <property type="molecule type" value="Genomic_DNA"/>
</dbReference>
<keyword evidence="1" id="KW-0805">Transcription regulation</keyword>
<feature type="region of interest" description="Disordered" evidence="4">
    <location>
        <begin position="790"/>
        <end position="818"/>
    </location>
</feature>
<dbReference type="InterPro" id="IPR052435">
    <property type="entry name" value="YY1-Transcr_Regul"/>
</dbReference>
<feature type="compositionally biased region" description="Polar residues" evidence="4">
    <location>
        <begin position="515"/>
        <end position="524"/>
    </location>
</feature>
<feature type="compositionally biased region" description="Basic and acidic residues" evidence="4">
    <location>
        <begin position="610"/>
        <end position="619"/>
    </location>
</feature>
<dbReference type="AlphaFoldDB" id="A0AAE1H0Y6"/>
<feature type="compositionally biased region" description="Polar residues" evidence="4">
    <location>
        <begin position="624"/>
        <end position="667"/>
    </location>
</feature>
<dbReference type="PANTHER" id="PTHR16088">
    <property type="entry name" value="YY1 ASSOCIATED PROTEIN-RELATED"/>
    <property type="match status" value="1"/>
</dbReference>
<accession>A0AAE1H0Y6</accession>
<dbReference type="Proteomes" id="UP001219518">
    <property type="component" value="Unassembled WGS sequence"/>
</dbReference>
<feature type="compositionally biased region" description="Basic and acidic residues" evidence="4">
    <location>
        <begin position="309"/>
        <end position="327"/>
    </location>
</feature>
<evidence type="ECO:0000256" key="1">
    <source>
        <dbReference type="ARBA" id="ARBA00023015"/>
    </source>
</evidence>
<keyword evidence="2" id="KW-0804">Transcription</keyword>
<evidence type="ECO:0000256" key="4">
    <source>
        <dbReference type="SAM" id="MobiDB-lite"/>
    </source>
</evidence>